<dbReference type="OrthoDB" id="4427540at2"/>
<reference evidence="1 2" key="1">
    <citation type="submission" date="2019-06" db="EMBL/GenBank/DDBJ databases">
        <title>Sequencing the genomes of 1000 actinobacteria strains.</title>
        <authorList>
            <person name="Klenk H.-P."/>
        </authorList>
    </citation>
    <scope>NUCLEOTIDE SEQUENCE [LARGE SCALE GENOMIC DNA]</scope>
    <source>
        <strain evidence="1 2">DSM 18935</strain>
    </source>
</reference>
<evidence type="ECO:0000313" key="2">
    <source>
        <dbReference type="Proteomes" id="UP000315628"/>
    </source>
</evidence>
<dbReference type="RefSeq" id="WP_144856881.1">
    <property type="nucleotide sequence ID" value="NZ_BAAAYT010000001.1"/>
</dbReference>
<gene>
    <name evidence="1" type="ORF">FB557_1414</name>
</gene>
<dbReference type="EMBL" id="VIUW01000002">
    <property type="protein sequence ID" value="TWD15878.1"/>
    <property type="molecule type" value="Genomic_DNA"/>
</dbReference>
<name>A0A560WE24_9MICO</name>
<proteinExistence type="predicted"/>
<evidence type="ECO:0000313" key="1">
    <source>
        <dbReference type="EMBL" id="TWD15878.1"/>
    </source>
</evidence>
<dbReference type="Proteomes" id="UP000315628">
    <property type="component" value="Unassembled WGS sequence"/>
</dbReference>
<organism evidence="1 2">
    <name type="scientific">Marihabitans asiaticum</name>
    <dbReference type="NCBI Taxonomy" id="415218"/>
    <lineage>
        <taxon>Bacteria</taxon>
        <taxon>Bacillati</taxon>
        <taxon>Actinomycetota</taxon>
        <taxon>Actinomycetes</taxon>
        <taxon>Micrococcales</taxon>
        <taxon>Intrasporangiaceae</taxon>
        <taxon>Marihabitans</taxon>
    </lineage>
</organism>
<comment type="caution">
    <text evidence="1">The sequence shown here is derived from an EMBL/GenBank/DDBJ whole genome shotgun (WGS) entry which is preliminary data.</text>
</comment>
<accession>A0A560WE24</accession>
<protein>
    <submittedName>
        <fullName evidence="1">Uncharacterized protein</fullName>
    </submittedName>
</protein>
<keyword evidence="2" id="KW-1185">Reference proteome</keyword>
<sequence length="229" mass="26264">MFKKSTRYEGELRSLKKGSEVRWPVNLCASCNNARSQPFDRAHDRFEDFVVANVDEMMRWCRLRWQDLFGARWEQEAADLARYFGKQLGCLLDSYDLSVPVDLIEFLDGAPECPSVKFSLARNWRAGYQHTVMRDEGSADGLSSFVGILPSMTYETDGRFTGLDYGYHLGYVWVAAAWREGAVFPLWTYQPEIDLPLINGSLRDRLAWRRMVSLHRRMIGEDGGAEAGL</sequence>
<dbReference type="AlphaFoldDB" id="A0A560WE24"/>